<sequence>MAAPDVHDFLARPLVARVATAGPTVRPVWFLWEDGAFWWLTGAYARLGRRLAADPVVALVVDSCDLATGQVLSVTCRGAAEVVPLDRARAVRKLTRYLGPEETWPVRFSASLDDPAARLVRCVPDRPPVVRDLSW</sequence>
<dbReference type="AlphaFoldDB" id="A0A7Y6C6Z6"/>
<dbReference type="EMBL" id="JAANNT010000004">
    <property type="protein sequence ID" value="NUV28204.1"/>
    <property type="molecule type" value="Genomic_DNA"/>
</dbReference>
<dbReference type="Proteomes" id="UP000540128">
    <property type="component" value="Unassembled WGS sequence"/>
</dbReference>
<evidence type="ECO:0000313" key="1">
    <source>
        <dbReference type="EMBL" id="NUV28204.1"/>
    </source>
</evidence>
<keyword evidence="2" id="KW-1185">Reference proteome</keyword>
<dbReference type="Pfam" id="PF12900">
    <property type="entry name" value="Pyridox_ox_2"/>
    <property type="match status" value="1"/>
</dbReference>
<comment type="caution">
    <text evidence="1">The sequence shown here is derived from an EMBL/GenBank/DDBJ whole genome shotgun (WGS) entry which is preliminary data.</text>
</comment>
<reference evidence="1 2" key="1">
    <citation type="submission" date="2020-03" db="EMBL/GenBank/DDBJ databases">
        <title>Complete genome sequence of sixteen Streptomyces strains facilitates identification of candidate genes involved in plant growth-promotion in grain legumes and cereals.</title>
        <authorList>
            <person name="Gopalakrishnan S."/>
            <person name="Thakur V."/>
            <person name="Saxena R."/>
            <person name="Vadlamudi S."/>
            <person name="Purohit S."/>
            <person name="Kumar V."/>
            <person name="Rathore A."/>
            <person name="Chitikineni A."/>
            <person name="Varshney R.K."/>
        </authorList>
    </citation>
    <scope>NUCLEOTIDE SEQUENCE [LARGE SCALE GENOMIC DNA]</scope>
    <source>
        <strain evidence="1 2">KAI-180</strain>
    </source>
</reference>
<proteinExistence type="predicted"/>
<organism evidence="1 2">
    <name type="scientific">Streptomyces odorifer</name>
    <dbReference type="NCBI Taxonomy" id="53450"/>
    <lineage>
        <taxon>Bacteria</taxon>
        <taxon>Bacillati</taxon>
        <taxon>Actinomycetota</taxon>
        <taxon>Actinomycetes</taxon>
        <taxon>Kitasatosporales</taxon>
        <taxon>Streptomycetaceae</taxon>
        <taxon>Streptomyces</taxon>
        <taxon>Streptomyces albidoflavus group</taxon>
    </lineage>
</organism>
<dbReference type="Gene3D" id="2.30.110.10">
    <property type="entry name" value="Electron Transport, Fmn-binding Protein, Chain A"/>
    <property type="match status" value="1"/>
</dbReference>
<dbReference type="InterPro" id="IPR012349">
    <property type="entry name" value="Split_barrel_FMN-bd"/>
</dbReference>
<dbReference type="SUPFAM" id="SSF50475">
    <property type="entry name" value="FMN-binding split barrel"/>
    <property type="match status" value="1"/>
</dbReference>
<accession>A0A7Y6C6Z6</accession>
<dbReference type="RefSeq" id="WP_030695755.1">
    <property type="nucleotide sequence ID" value="NZ_JAANNT010000004.1"/>
</dbReference>
<gene>
    <name evidence="1" type="ORF">G6W59_07615</name>
</gene>
<dbReference type="InterPro" id="IPR024747">
    <property type="entry name" value="Pyridox_Oxase-rel"/>
</dbReference>
<protein>
    <submittedName>
        <fullName evidence="1">Pyridoxamine 5'-phosphate oxidase family protein</fullName>
    </submittedName>
</protein>
<evidence type="ECO:0000313" key="2">
    <source>
        <dbReference type="Proteomes" id="UP000540128"/>
    </source>
</evidence>
<name>A0A7Y6C6Z6_9ACTN</name>